<comment type="caution">
    <text evidence="2">The sequence shown here is derived from an EMBL/GenBank/DDBJ whole genome shotgun (WGS) entry which is preliminary data.</text>
</comment>
<evidence type="ECO:0000313" key="3">
    <source>
        <dbReference type="Proteomes" id="UP001195483"/>
    </source>
</evidence>
<reference evidence="2" key="3">
    <citation type="submission" date="2023-05" db="EMBL/GenBank/DDBJ databases">
        <authorList>
            <person name="Smith C.H."/>
        </authorList>
    </citation>
    <scope>NUCLEOTIDE SEQUENCE</scope>
    <source>
        <strain evidence="2">CHS0354</strain>
        <tissue evidence="2">Mantle</tissue>
    </source>
</reference>
<dbReference type="InterPro" id="IPR042476">
    <property type="entry name" value="APPBP2"/>
</dbReference>
<dbReference type="PROSITE" id="PS50209">
    <property type="entry name" value="CARD"/>
    <property type="match status" value="1"/>
</dbReference>
<organism evidence="2 3">
    <name type="scientific">Potamilus streckersoni</name>
    <dbReference type="NCBI Taxonomy" id="2493646"/>
    <lineage>
        <taxon>Eukaryota</taxon>
        <taxon>Metazoa</taxon>
        <taxon>Spiralia</taxon>
        <taxon>Lophotrochozoa</taxon>
        <taxon>Mollusca</taxon>
        <taxon>Bivalvia</taxon>
        <taxon>Autobranchia</taxon>
        <taxon>Heteroconchia</taxon>
        <taxon>Palaeoheterodonta</taxon>
        <taxon>Unionida</taxon>
        <taxon>Unionoidea</taxon>
        <taxon>Unionidae</taxon>
        <taxon>Ambleminae</taxon>
        <taxon>Lampsilini</taxon>
        <taxon>Potamilus</taxon>
    </lineage>
</organism>
<reference evidence="2" key="2">
    <citation type="journal article" date="2021" name="Genome Biol. Evol.">
        <title>Developing a high-quality reference genome for a parasitic bivalve with doubly uniparental inheritance (Bivalvia: Unionida).</title>
        <authorList>
            <person name="Smith C.H."/>
        </authorList>
    </citation>
    <scope>NUCLEOTIDE SEQUENCE</scope>
    <source>
        <strain evidence="2">CHS0354</strain>
        <tissue evidence="2">Mantle</tissue>
    </source>
</reference>
<dbReference type="GO" id="GO:1990756">
    <property type="term" value="F:ubiquitin-like ligase-substrate adaptor activity"/>
    <property type="evidence" value="ECO:0007669"/>
    <property type="project" value="TreeGrafter"/>
</dbReference>
<dbReference type="CDD" id="cd01671">
    <property type="entry name" value="CARD"/>
    <property type="match status" value="1"/>
</dbReference>
<dbReference type="SUPFAM" id="SSF47986">
    <property type="entry name" value="DEATH domain"/>
    <property type="match status" value="1"/>
</dbReference>
<accession>A0AAE0TNX9</accession>
<dbReference type="InterPro" id="IPR011029">
    <property type="entry name" value="DEATH-like_dom_sf"/>
</dbReference>
<dbReference type="GO" id="GO:0031462">
    <property type="term" value="C:Cul2-RING ubiquitin ligase complex"/>
    <property type="evidence" value="ECO:0007669"/>
    <property type="project" value="TreeGrafter"/>
</dbReference>
<dbReference type="Gene3D" id="1.10.533.10">
    <property type="entry name" value="Death Domain, Fas"/>
    <property type="match status" value="1"/>
</dbReference>
<dbReference type="Pfam" id="PF00619">
    <property type="entry name" value="CARD"/>
    <property type="match status" value="1"/>
</dbReference>
<dbReference type="GO" id="GO:0006886">
    <property type="term" value="P:intracellular protein transport"/>
    <property type="evidence" value="ECO:0007669"/>
    <property type="project" value="InterPro"/>
</dbReference>
<protein>
    <recommendedName>
        <fullName evidence="1">CARD domain-containing protein</fullName>
    </recommendedName>
</protein>
<dbReference type="PANTHER" id="PTHR46575">
    <property type="entry name" value="AMYLOID PROTEIN-BINDING PROTEIN 2"/>
    <property type="match status" value="1"/>
</dbReference>
<dbReference type="AlphaFoldDB" id="A0AAE0TNX9"/>
<dbReference type="PANTHER" id="PTHR46575:SF1">
    <property type="entry name" value="AMYLOID PROTEIN-BINDING PROTEIN 2"/>
    <property type="match status" value="1"/>
</dbReference>
<feature type="domain" description="CARD" evidence="1">
    <location>
        <begin position="26"/>
        <end position="90"/>
    </location>
</feature>
<dbReference type="GO" id="GO:0042981">
    <property type="term" value="P:regulation of apoptotic process"/>
    <property type="evidence" value="ECO:0007669"/>
    <property type="project" value="InterPro"/>
</dbReference>
<gene>
    <name evidence="2" type="ORF">CHS0354_042205</name>
</gene>
<keyword evidence="3" id="KW-1185">Reference proteome</keyword>
<dbReference type="InterPro" id="IPR011990">
    <property type="entry name" value="TPR-like_helical_dom_sf"/>
</dbReference>
<reference evidence="2" key="1">
    <citation type="journal article" date="2021" name="Genome Biol. Evol.">
        <title>A High-Quality Reference Genome for a Parasitic Bivalve with Doubly Uniparental Inheritance (Bivalvia: Unionida).</title>
        <authorList>
            <person name="Smith C.H."/>
        </authorList>
    </citation>
    <scope>NUCLEOTIDE SEQUENCE</scope>
    <source>
        <strain evidence="2">CHS0354</strain>
    </source>
</reference>
<dbReference type="InterPro" id="IPR001315">
    <property type="entry name" value="CARD"/>
</dbReference>
<evidence type="ECO:0000313" key="2">
    <source>
        <dbReference type="EMBL" id="KAK3612679.1"/>
    </source>
</evidence>
<dbReference type="Proteomes" id="UP001195483">
    <property type="component" value="Unassembled WGS sequence"/>
</dbReference>
<evidence type="ECO:0000259" key="1">
    <source>
        <dbReference type="PROSITE" id="PS50209"/>
    </source>
</evidence>
<proteinExistence type="predicted"/>
<name>A0AAE0TNX9_9BIVA</name>
<dbReference type="Gene3D" id="1.25.40.10">
    <property type="entry name" value="Tetratricopeptide repeat domain"/>
    <property type="match status" value="2"/>
</dbReference>
<dbReference type="GO" id="GO:0043161">
    <property type="term" value="P:proteasome-mediated ubiquitin-dependent protein catabolic process"/>
    <property type="evidence" value="ECO:0007669"/>
    <property type="project" value="TreeGrafter"/>
</dbReference>
<sequence>MAAIERRGTFVLTDPNAFDGVMQSGLDRQNVMRLRVNRIALVQEMRVEHVIGHLVDTGVLTTEDEKRIESGTTPQDKTRILIDLLPTKARAVDWYRHFREALKNPDADKEVKKRYKNLVEFLDNTLIHRPTSQSSRFSDVNTALRKVSMKLPHYRPLPPIKYQEVSEGCQNVLNLEEEQKAGYVGHDDSELEKGAHDNYPEHEDKVSVFSQKLESMTLVKGYFQQWIQTPDNFRSLIQVPDEHFNRLQKSSSSVDQAQFQAETKALEKMRKLELIAVLARRKLLPNGFELCMCDIVQEILQEANMYHLYFKYFKQLFDSEANLLQDILTSFYNLMISNSKIPRNQETVRQFTKLSFNFVDFLTEFSYFADSERIMTHLMAFLSESHHLDIWMLKYKGYIKLMHLRNRNYDFVKANVAYRYACEMKWQIKLMSFGQDILKKADIFTELSTTLLEMGSINPAFAWSQQAMKALDPTDNTQIINTLCSTVMTYCSRWQIKRAESLAVEAVQMANQFFGQRHPLYLKALLTFCHFSSEFKQDEAGLTIAKFTLETARKIYACETLQLAFAHRALSKAHLVLQKFDDEKYYFHAKEALRIARMCLTESHPLLYLFLHTSASALQWKALHSSKDVQDTTLQHAETDAHQALILVSAHYGELSLRGAQMHSLLGQIYSKMDRLEEAEEHMMNSVIFMKLCQPENSYFRLLAAATLGTFYKIVQKPKDAVAILKNVLEHIESPGVYMKWVHASFEHLINTLQALNRNKEADEIQIKLSQWIRDNPPMESGITIEMLHDKPKPFSAFMQDFNIWEKRSKKILNFVQEKMDEKKIED</sequence>
<dbReference type="EMBL" id="JAEAOA010002353">
    <property type="protein sequence ID" value="KAK3612679.1"/>
    <property type="molecule type" value="Genomic_DNA"/>
</dbReference>